<dbReference type="InterPro" id="IPR001509">
    <property type="entry name" value="Epimerase_deHydtase"/>
</dbReference>
<dbReference type="InterPro" id="IPR036291">
    <property type="entry name" value="NAD(P)-bd_dom_sf"/>
</dbReference>
<feature type="signal peptide" evidence="4">
    <location>
        <begin position="1"/>
        <end position="33"/>
    </location>
</feature>
<evidence type="ECO:0000259" key="5">
    <source>
        <dbReference type="Pfam" id="PF01370"/>
    </source>
</evidence>
<dbReference type="PANTHER" id="PTHR14097:SF7">
    <property type="entry name" value="OXIDOREDUCTASE HTATIP2"/>
    <property type="match status" value="1"/>
</dbReference>
<dbReference type="GO" id="GO:0016020">
    <property type="term" value="C:membrane"/>
    <property type="evidence" value="ECO:0007669"/>
    <property type="project" value="UniProtKB-SubCell"/>
</dbReference>
<dbReference type="AlphaFoldDB" id="A0A9N8DNS5"/>
<evidence type="ECO:0000313" key="6">
    <source>
        <dbReference type="EMBL" id="CAB9503164.1"/>
    </source>
</evidence>
<dbReference type="Gene3D" id="3.40.50.720">
    <property type="entry name" value="NAD(P)-binding Rossmann-like Domain"/>
    <property type="match status" value="1"/>
</dbReference>
<feature type="domain" description="NAD-dependent epimerase/dehydratase" evidence="5">
    <location>
        <begin position="37"/>
        <end position="175"/>
    </location>
</feature>
<keyword evidence="3" id="KW-0472">Membrane</keyword>
<evidence type="ECO:0000313" key="7">
    <source>
        <dbReference type="Proteomes" id="UP001153069"/>
    </source>
</evidence>
<gene>
    <name evidence="6" type="ORF">SEMRO_157_G071320.1</name>
</gene>
<name>A0A9N8DNS5_9STRA</name>
<dbReference type="SUPFAM" id="SSF51735">
    <property type="entry name" value="NAD(P)-binding Rossmann-fold domains"/>
    <property type="match status" value="1"/>
</dbReference>
<dbReference type="EMBL" id="CAICTM010000156">
    <property type="protein sequence ID" value="CAB9503164.1"/>
    <property type="molecule type" value="Genomic_DNA"/>
</dbReference>
<comment type="subcellular location">
    <subcellularLocation>
        <location evidence="1">Membrane</location>
    </subcellularLocation>
</comment>
<feature type="chain" id="PRO_5040407264" evidence="4">
    <location>
        <begin position="34"/>
        <end position="301"/>
    </location>
</feature>
<dbReference type="Proteomes" id="UP001153069">
    <property type="component" value="Unassembled WGS sequence"/>
</dbReference>
<evidence type="ECO:0000256" key="4">
    <source>
        <dbReference type="SAM" id="SignalP"/>
    </source>
</evidence>
<evidence type="ECO:0000256" key="1">
    <source>
        <dbReference type="ARBA" id="ARBA00004370"/>
    </source>
</evidence>
<proteinExistence type="predicted"/>
<comment type="caution">
    <text evidence="6">The sequence shown here is derived from an EMBL/GenBank/DDBJ whole genome shotgun (WGS) entry which is preliminary data.</text>
</comment>
<accession>A0A9N8DNS5</accession>
<dbReference type="Pfam" id="PF01370">
    <property type="entry name" value="Epimerase"/>
    <property type="match status" value="1"/>
</dbReference>
<evidence type="ECO:0000256" key="2">
    <source>
        <dbReference type="ARBA" id="ARBA00023128"/>
    </source>
</evidence>
<keyword evidence="2" id="KW-0496">Mitochondrion</keyword>
<keyword evidence="4" id="KW-0732">Signal</keyword>
<dbReference type="OrthoDB" id="43995at2759"/>
<reference evidence="6" key="1">
    <citation type="submission" date="2020-06" db="EMBL/GenBank/DDBJ databases">
        <authorList>
            <consortium name="Plant Systems Biology data submission"/>
        </authorList>
    </citation>
    <scope>NUCLEOTIDE SEQUENCE</scope>
    <source>
        <strain evidence="6">D6</strain>
    </source>
</reference>
<evidence type="ECO:0000256" key="3">
    <source>
        <dbReference type="ARBA" id="ARBA00023136"/>
    </source>
</evidence>
<organism evidence="6 7">
    <name type="scientific">Seminavis robusta</name>
    <dbReference type="NCBI Taxonomy" id="568900"/>
    <lineage>
        <taxon>Eukaryota</taxon>
        <taxon>Sar</taxon>
        <taxon>Stramenopiles</taxon>
        <taxon>Ochrophyta</taxon>
        <taxon>Bacillariophyta</taxon>
        <taxon>Bacillariophyceae</taxon>
        <taxon>Bacillariophycidae</taxon>
        <taxon>Naviculales</taxon>
        <taxon>Naviculaceae</taxon>
        <taxon>Seminavis</taxon>
    </lineage>
</organism>
<sequence length="301" mass="33724">MLRHKRTISLAATAQLLWIVLITVTVTLPPCHAHTAILFGASGTVGSEVLRALLANPSFWNEIILVGRRFPTLEDSSTRITKVQVSDLATVDQNKDLLQLEHVDACFNAVGAGYPQKLSLSDWYTVDVGIAASVARLCQQIPGVSYISLLSAVTAETNPKPYTAEEMERYNPKKPMGWWGLLMQYDRIKGLAEQAVMSTTTSFNGHISLFQPSTIVTETERYGWLDWTLFRVHPLVDPWLPPRYRSVKVQLLGMAMAMDAQTYVQDSDDSSSKFTRSIRTMSKLSYLGYIYIVEEEPETVE</sequence>
<dbReference type="PANTHER" id="PTHR14097">
    <property type="entry name" value="OXIDOREDUCTASE HTATIP2"/>
    <property type="match status" value="1"/>
</dbReference>
<keyword evidence="7" id="KW-1185">Reference proteome</keyword>
<protein>
    <submittedName>
        <fullName evidence="6">Inherit from COG: epimerase dehydratase</fullName>
    </submittedName>
</protein>